<name>A0A4U5NJB0_STECR</name>
<evidence type="ECO:0000256" key="2">
    <source>
        <dbReference type="ARBA" id="ARBA00022692"/>
    </source>
</evidence>
<dbReference type="GO" id="GO:0051897">
    <property type="term" value="P:positive regulation of phosphatidylinositol 3-kinase/protein kinase B signal transduction"/>
    <property type="evidence" value="ECO:0007669"/>
    <property type="project" value="TreeGrafter"/>
</dbReference>
<dbReference type="InterPro" id="IPR003306">
    <property type="entry name" value="WIF"/>
</dbReference>
<comment type="subcellular location">
    <subcellularLocation>
        <location evidence="1">Cell membrane</location>
        <topology evidence="1">Single-pass membrane protein</topology>
    </subcellularLocation>
</comment>
<dbReference type="Proteomes" id="UP000298663">
    <property type="component" value="Unassembled WGS sequence"/>
</dbReference>
<dbReference type="Pfam" id="PF07714">
    <property type="entry name" value="PK_Tyr_Ser-Thr"/>
    <property type="match status" value="1"/>
</dbReference>
<dbReference type="GO" id="GO:0005886">
    <property type="term" value="C:plasma membrane"/>
    <property type="evidence" value="ECO:0007669"/>
    <property type="project" value="UniProtKB-SubCell"/>
</dbReference>
<dbReference type="InterPro" id="IPR050122">
    <property type="entry name" value="RTK"/>
</dbReference>
<evidence type="ECO:0000256" key="4">
    <source>
        <dbReference type="ARBA" id="ARBA00022741"/>
    </source>
</evidence>
<dbReference type="EMBL" id="AZBU02000004">
    <property type="protein sequence ID" value="TKR82863.1"/>
    <property type="molecule type" value="Genomic_DNA"/>
</dbReference>
<protein>
    <recommendedName>
        <fullName evidence="17">Protein kinase domain-containing protein</fullName>
    </recommendedName>
</protein>
<reference evidence="15 16" key="2">
    <citation type="journal article" date="2019" name="G3 (Bethesda)">
        <title>Hybrid Assembly of the Genome of the Entomopathogenic Nematode Steinernema carpocapsae Identifies the X-Chromosome.</title>
        <authorList>
            <person name="Serra L."/>
            <person name="Macchietto M."/>
            <person name="Macias-Munoz A."/>
            <person name="McGill C.J."/>
            <person name="Rodriguez I.M."/>
            <person name="Rodriguez B."/>
            <person name="Murad R."/>
            <person name="Mortazavi A."/>
        </authorList>
    </citation>
    <scope>NUCLEOTIDE SEQUENCE [LARGE SCALE GENOMIC DNA]</scope>
    <source>
        <strain evidence="15 16">ALL</strain>
    </source>
</reference>
<keyword evidence="7 11" id="KW-0472">Membrane</keyword>
<dbReference type="OrthoDB" id="6071166at2759"/>
<organism evidence="15 16">
    <name type="scientific">Steinernema carpocapsae</name>
    <name type="common">Entomopathogenic nematode</name>
    <dbReference type="NCBI Taxonomy" id="34508"/>
    <lineage>
        <taxon>Eukaryota</taxon>
        <taxon>Metazoa</taxon>
        <taxon>Ecdysozoa</taxon>
        <taxon>Nematoda</taxon>
        <taxon>Chromadorea</taxon>
        <taxon>Rhabditida</taxon>
        <taxon>Tylenchina</taxon>
        <taxon>Panagrolaimomorpha</taxon>
        <taxon>Strongyloidoidea</taxon>
        <taxon>Steinernematidae</taxon>
        <taxon>Steinernema</taxon>
    </lineage>
</organism>
<accession>A0A4U5NJB0</accession>
<comment type="caution">
    <text evidence="15">The sequence shown here is derived from an EMBL/GenBank/DDBJ whole genome shotgun (WGS) entry which is preliminary data.</text>
</comment>
<dbReference type="PROSITE" id="PS50814">
    <property type="entry name" value="WIF"/>
    <property type="match status" value="1"/>
</dbReference>
<dbReference type="InterPro" id="IPR011009">
    <property type="entry name" value="Kinase-like_dom_sf"/>
</dbReference>
<feature type="domain" description="WIF" evidence="14">
    <location>
        <begin position="19"/>
        <end position="143"/>
    </location>
</feature>
<keyword evidence="6 11" id="KW-1133">Transmembrane helix</keyword>
<dbReference type="InterPro" id="IPR008266">
    <property type="entry name" value="Tyr_kinase_AS"/>
</dbReference>
<dbReference type="InterPro" id="IPR001245">
    <property type="entry name" value="Ser-Thr/Tyr_kinase_cat_dom"/>
</dbReference>
<dbReference type="GO" id="GO:0007169">
    <property type="term" value="P:cell surface receptor protein tyrosine kinase signaling pathway"/>
    <property type="evidence" value="ECO:0007669"/>
    <property type="project" value="TreeGrafter"/>
</dbReference>
<evidence type="ECO:0000256" key="5">
    <source>
        <dbReference type="ARBA" id="ARBA00022840"/>
    </source>
</evidence>
<dbReference type="AlphaFoldDB" id="A0A4U5NJB0"/>
<dbReference type="GO" id="GO:0005524">
    <property type="term" value="F:ATP binding"/>
    <property type="evidence" value="ECO:0007669"/>
    <property type="project" value="UniProtKB-KW"/>
</dbReference>
<evidence type="ECO:0000256" key="9">
    <source>
        <dbReference type="ARBA" id="ARBA00023180"/>
    </source>
</evidence>
<gene>
    <name evidence="15" type="ORF">L596_016537</name>
</gene>
<evidence type="ECO:0000256" key="10">
    <source>
        <dbReference type="SAM" id="MobiDB-lite"/>
    </source>
</evidence>
<feature type="domain" description="Protein kinase" evidence="13">
    <location>
        <begin position="296"/>
        <end position="604"/>
    </location>
</feature>
<evidence type="ECO:0000259" key="14">
    <source>
        <dbReference type="PROSITE" id="PS50814"/>
    </source>
</evidence>
<feature type="signal peptide" evidence="12">
    <location>
        <begin position="1"/>
        <end position="15"/>
    </location>
</feature>
<dbReference type="PROSITE" id="PS50011">
    <property type="entry name" value="PROTEIN_KINASE_DOM"/>
    <property type="match status" value="1"/>
</dbReference>
<evidence type="ECO:0000256" key="1">
    <source>
        <dbReference type="ARBA" id="ARBA00004162"/>
    </source>
</evidence>
<feature type="chain" id="PRO_5020891961" description="Protein kinase domain-containing protein" evidence="12">
    <location>
        <begin position="16"/>
        <end position="611"/>
    </location>
</feature>
<evidence type="ECO:0000256" key="3">
    <source>
        <dbReference type="ARBA" id="ARBA00022729"/>
    </source>
</evidence>
<dbReference type="GO" id="GO:0004672">
    <property type="term" value="F:protein kinase activity"/>
    <property type="evidence" value="ECO:0007669"/>
    <property type="project" value="InterPro"/>
</dbReference>
<dbReference type="STRING" id="34508.A0A4U5NJB0"/>
<evidence type="ECO:0000256" key="7">
    <source>
        <dbReference type="ARBA" id="ARBA00023136"/>
    </source>
</evidence>
<keyword evidence="3 12" id="KW-0732">Signal</keyword>
<keyword evidence="8" id="KW-0675">Receptor</keyword>
<dbReference type="InterPro" id="IPR000719">
    <property type="entry name" value="Prot_kinase_dom"/>
</dbReference>
<dbReference type="PANTHER" id="PTHR24416:SF349">
    <property type="entry name" value="TYROSINE-PROTEIN KINASE RYK"/>
    <property type="match status" value="1"/>
</dbReference>
<evidence type="ECO:0000256" key="6">
    <source>
        <dbReference type="ARBA" id="ARBA00022989"/>
    </source>
</evidence>
<evidence type="ECO:0000259" key="13">
    <source>
        <dbReference type="PROSITE" id="PS50011"/>
    </source>
</evidence>
<dbReference type="Pfam" id="PF02019">
    <property type="entry name" value="WIF"/>
    <property type="match status" value="1"/>
</dbReference>
<evidence type="ECO:0000313" key="15">
    <source>
        <dbReference type="EMBL" id="TKR82863.1"/>
    </source>
</evidence>
<dbReference type="PRINTS" id="PR00109">
    <property type="entry name" value="TYRKINASE"/>
</dbReference>
<evidence type="ECO:0000256" key="12">
    <source>
        <dbReference type="SAM" id="SignalP"/>
    </source>
</evidence>
<dbReference type="GO" id="GO:0043235">
    <property type="term" value="C:receptor complex"/>
    <property type="evidence" value="ECO:0007669"/>
    <property type="project" value="TreeGrafter"/>
</dbReference>
<dbReference type="SUPFAM" id="SSF56112">
    <property type="entry name" value="Protein kinase-like (PK-like)"/>
    <property type="match status" value="1"/>
</dbReference>
<evidence type="ECO:0008006" key="17">
    <source>
        <dbReference type="Google" id="ProtNLM"/>
    </source>
</evidence>
<dbReference type="InterPro" id="IPR038677">
    <property type="entry name" value="WIF_sf"/>
</dbReference>
<dbReference type="SMART" id="SM00469">
    <property type="entry name" value="WIF"/>
    <property type="match status" value="1"/>
</dbReference>
<keyword evidence="4" id="KW-0547">Nucleotide-binding</keyword>
<evidence type="ECO:0000313" key="16">
    <source>
        <dbReference type="Proteomes" id="UP000298663"/>
    </source>
</evidence>
<evidence type="ECO:0000256" key="11">
    <source>
        <dbReference type="SAM" id="Phobius"/>
    </source>
</evidence>
<dbReference type="PROSITE" id="PS00109">
    <property type="entry name" value="PROTEIN_KINASE_TYR"/>
    <property type="match status" value="1"/>
</dbReference>
<keyword evidence="2 11" id="KW-0812">Transmembrane</keyword>
<sequence>MRLILIVVLVTMAEAKVNLYITKAEMNRTLGIVAEMNYLEHGIINNYSTKFPYRVDSNIHQVTFSWYTEVTERPVSYALRAVSTDVNVLPVIRIQPNGVMPTRPETFVIEYRCAGSRAGQFGILSWPSDEHPTYLTLKQEKICASRDGRRLGGSLDDYDQHGLKMDNGSLKLLSEDQLLYVIIGAILAVVFVAGTLLYIYLRSNRKLTPSRSSDTSSDTRRHFQECKNSPQFISQTQPFLSPSTSYGPPVEVPEPSSLASGYLNGKKGTIIHERASHSVDINHALVDLTADRNLFQVMPIVELEGTFGEMKWAIWCQNSALTSGDIDDEEDQASVDEPVLIKTLKPNADRRHFEKFLAEALVFHHVPPHPNLGHICAAATFGSFTRPETVTDFPLMCYRHSGFGNLKKFLLRCRGIGVDDNDKRHSKSSFQTLRTHELVSCGKQLLKAIMHLHKYGIIHKDLAARNCIVSEIPGRMGHDRLMIQLCDNALSRDLFPGDYHCLGDNDNRPIKWMAPEALRTNVYNSATDVWSFGVTLWEMLSCGSQPFDGIEPEEVANALEKGIRLAQPYNCPDELYGVMYCCWQYDPLNRPSSEQVYRALEQFNQQLTQFI</sequence>
<feature type="transmembrane region" description="Helical" evidence="11">
    <location>
        <begin position="178"/>
        <end position="201"/>
    </location>
</feature>
<reference evidence="15 16" key="1">
    <citation type="journal article" date="2015" name="Genome Biol.">
        <title>Comparative genomics of Steinernema reveals deeply conserved gene regulatory networks.</title>
        <authorList>
            <person name="Dillman A.R."/>
            <person name="Macchietto M."/>
            <person name="Porter C.F."/>
            <person name="Rogers A."/>
            <person name="Williams B."/>
            <person name="Antoshechkin I."/>
            <person name="Lee M.M."/>
            <person name="Goodwin Z."/>
            <person name="Lu X."/>
            <person name="Lewis E.E."/>
            <person name="Goodrich-Blair H."/>
            <person name="Stock S.P."/>
            <person name="Adams B.J."/>
            <person name="Sternberg P.W."/>
            <person name="Mortazavi A."/>
        </authorList>
    </citation>
    <scope>NUCLEOTIDE SEQUENCE [LARGE SCALE GENOMIC DNA]</scope>
    <source>
        <strain evidence="15 16">ALL</strain>
    </source>
</reference>
<feature type="region of interest" description="Disordered" evidence="10">
    <location>
        <begin position="207"/>
        <end position="226"/>
    </location>
</feature>
<proteinExistence type="predicted"/>
<keyword evidence="9" id="KW-0325">Glycoprotein</keyword>
<dbReference type="Gene3D" id="2.60.40.2170">
    <property type="entry name" value="Wnt, WIF domain"/>
    <property type="match status" value="1"/>
</dbReference>
<dbReference type="Gene3D" id="1.10.510.10">
    <property type="entry name" value="Transferase(Phosphotransferase) domain 1"/>
    <property type="match status" value="1"/>
</dbReference>
<evidence type="ECO:0000256" key="8">
    <source>
        <dbReference type="ARBA" id="ARBA00023170"/>
    </source>
</evidence>
<dbReference type="PANTHER" id="PTHR24416">
    <property type="entry name" value="TYROSINE-PROTEIN KINASE RECEPTOR"/>
    <property type="match status" value="1"/>
</dbReference>
<dbReference type="GO" id="GO:0007409">
    <property type="term" value="P:axonogenesis"/>
    <property type="evidence" value="ECO:0007669"/>
    <property type="project" value="TreeGrafter"/>
</dbReference>
<keyword evidence="16" id="KW-1185">Reference proteome</keyword>
<dbReference type="GO" id="GO:0010976">
    <property type="term" value="P:positive regulation of neuron projection development"/>
    <property type="evidence" value="ECO:0007669"/>
    <property type="project" value="TreeGrafter"/>
</dbReference>
<keyword evidence="5" id="KW-0067">ATP-binding</keyword>